<dbReference type="InterPro" id="IPR035986">
    <property type="entry name" value="PKD_dom_sf"/>
</dbReference>
<keyword evidence="1" id="KW-0732">Signal</keyword>
<sequence>MKKLPFLLFVLAITFPVMTFGQTIIDCSAGTVSQTYCYGNSDNTQLVFQSNDGFPLTLTFISGETEQTFDEVLVLDTDGTNLNEDNPYGNSGDLSGFTWTSTGDTITLQIQSDSSVSCSSGSQDEWNFEIGCQTCIAPTIDFNVVNGNCDNFEYSVEVNVSDFGSISSLNISDNLGGAGEILNDVGTVVLGPFAASDEVIITAASEDPNCVEISEPLSFLCPPPPNECSIVYAGEDLEVVCPSPEVTLTANVHANGIDLQNYDINELDGCILPPTGGDGTPTNLTIDDRWSEVIDLGFDFCFFGETYSQILIGANGLVTFDLDEAGAFCPWNIDAGDAIPSPDIPVNSIMGAWHDINPAISGDPTQIQYTILGSAPSRQFVINYTDVVHFSGSCSNFETTQQIILYESSNVIDINLVDKPVCTAWNDGFAIAGIQNADGTIGFAPADRNGGAWEAQNELYRFSYAGDSAYIFEWQDEDGNVVGTDLELTVTPTQTTTYTASTTYFNCDGTPNVVTDDVTVTLNADFDLEVTSDATDGCFVGSTDLTATVSNNSSMSTPTYEWSTSETTPTITVTDPGTYTVTVTVDSCSLTESITVATTPLFDLGADISSCLETPAILDATPSNYPLTDVTFQWFLDGNELLTETDATLSATQLGTYTVTVTALGACSESDTLTITPGDLPMIDLGEDFASCLVDPVVLDATPSNYDPADATYEWSLDGTVLTAETNPTLSATQNGIYSVLVTVGACESTDEITIADGEAPIVDLGEDFASCLVDPFVLDATPSNYAPADVTFAWSLNGTLLTDETDATLSATENGTYSVIVSLGTCSTTDTITINDGESPVFDLGDDYSTCFITPEMLDATPSNHDVADATFEWTLDGSVLTGETNATLDITSVGVYAVTVTVGNCVDTDSITITNGVAPDVDLGVDFNSCFVDTAVLDATPSNYDVADTTFEWSLDGNVLAAETDATLTISQTGVYSVVVTTGTCTATDSITIQQGDAPAVDLGADFTSCFLTPEILDATPSNYDVADSTFEWSLDGTVLTGETDATLSTTDLGTYSVTVTSGECTSTDSVTITEGEAPAIELGENFETCFETPEVLDATPSNYNVADVTFEWSLNGTVIFGETNATLEAIEDGNYTVVVTAGACSSSDNVTLNLRDDITVQINSGEDTVFGCGGDNITLTAVASESGVTYQWFEEDGTPLTGETNDTLTIEIPSDPQSPRGVYVVVSKGSCTGSNAIDVQRYEIDNCRISQGISPDTTPGFNDCLDLEFLSERTGITSLELFNRHGRSVFKKNNYVADWCGQSDNGDKLPTGTYYYVIKLNGADPVFGDMQTGWIYLNRNAN</sequence>
<dbReference type="KEGG" id="cat:CA2559_04505"/>
<dbReference type="SMART" id="SM00089">
    <property type="entry name" value="PKD"/>
    <property type="match status" value="5"/>
</dbReference>
<evidence type="ECO:0000256" key="1">
    <source>
        <dbReference type="SAM" id="SignalP"/>
    </source>
</evidence>
<dbReference type="InterPro" id="IPR022409">
    <property type="entry name" value="PKD/Chitinase_dom"/>
</dbReference>
<name>A3U6X3_CROAH</name>
<dbReference type="PROSITE" id="PS50835">
    <property type="entry name" value="IG_LIKE"/>
    <property type="match status" value="1"/>
</dbReference>
<dbReference type="Proteomes" id="UP000002297">
    <property type="component" value="Chromosome"/>
</dbReference>
<organism evidence="3 4">
    <name type="scientific">Croceibacter atlanticus (strain ATCC BAA-628 / JCM 21780 / CIP 108009 / IAM 15332 / KCTC 12090 / HTCC2559)</name>
    <dbReference type="NCBI Taxonomy" id="216432"/>
    <lineage>
        <taxon>Bacteria</taxon>
        <taxon>Pseudomonadati</taxon>
        <taxon>Bacteroidota</taxon>
        <taxon>Flavobacteriia</taxon>
        <taxon>Flavobacteriales</taxon>
        <taxon>Flavobacteriaceae</taxon>
        <taxon>Croceibacter</taxon>
    </lineage>
</organism>
<feature type="chain" id="PRO_5002659866" evidence="1">
    <location>
        <begin position="20"/>
        <end position="1345"/>
    </location>
</feature>
<dbReference type="Gene3D" id="2.60.40.10">
    <property type="entry name" value="Immunoglobulins"/>
    <property type="match status" value="2"/>
</dbReference>
<dbReference type="STRING" id="216432.CA2559_04505"/>
<gene>
    <name evidence="3" type="ordered locus">CA2559_04505</name>
</gene>
<evidence type="ECO:0000313" key="3">
    <source>
        <dbReference type="EMBL" id="EAP87990.1"/>
    </source>
</evidence>
<dbReference type="SUPFAM" id="SSF49299">
    <property type="entry name" value="PKD domain"/>
    <property type="match status" value="1"/>
</dbReference>
<dbReference type="CDD" id="cd00146">
    <property type="entry name" value="PKD"/>
    <property type="match status" value="1"/>
</dbReference>
<dbReference type="eggNOG" id="COG3291">
    <property type="taxonomic scope" value="Bacteria"/>
</dbReference>
<evidence type="ECO:0000259" key="2">
    <source>
        <dbReference type="PROSITE" id="PS50835"/>
    </source>
</evidence>
<dbReference type="EMBL" id="CP002046">
    <property type="protein sequence ID" value="EAP87990.1"/>
    <property type="molecule type" value="Genomic_DNA"/>
</dbReference>
<dbReference type="Pfam" id="PF13585">
    <property type="entry name" value="CHU_C"/>
    <property type="match status" value="1"/>
</dbReference>
<feature type="domain" description="Ig-like" evidence="2">
    <location>
        <begin position="728"/>
        <end position="836"/>
    </location>
</feature>
<protein>
    <submittedName>
        <fullName evidence="3">Surface adhesion protein, putative</fullName>
    </submittedName>
</protein>
<dbReference type="InterPro" id="IPR013783">
    <property type="entry name" value="Ig-like_fold"/>
</dbReference>
<feature type="signal peptide" evidence="1">
    <location>
        <begin position="1"/>
        <end position="19"/>
    </location>
</feature>
<keyword evidence="4" id="KW-1185">Reference proteome</keyword>
<dbReference type="InterPro" id="IPR007110">
    <property type="entry name" value="Ig-like_dom"/>
</dbReference>
<accession>A3U6X3</accession>
<dbReference type="HOGENOM" id="CLU_258049_0_0_10"/>
<reference evidence="3 4" key="1">
    <citation type="journal article" date="2010" name="J. Bacteriol.">
        <title>The complete genome sequence of Croceibacter atlanticus HTCC2559T.</title>
        <authorList>
            <person name="Oh H.M."/>
            <person name="Kang I."/>
            <person name="Ferriera S."/>
            <person name="Giovannoni S.J."/>
            <person name="Cho J.C."/>
        </authorList>
    </citation>
    <scope>NUCLEOTIDE SEQUENCE [LARGE SCALE GENOMIC DNA]</scope>
    <source>
        <strain evidence="4">ATCC BAA-628 / HTCC2559 / KCTC 12090</strain>
    </source>
</reference>
<evidence type="ECO:0000313" key="4">
    <source>
        <dbReference type="Proteomes" id="UP000002297"/>
    </source>
</evidence>
<proteinExistence type="predicted"/>